<gene>
    <name evidence="7" type="ORF">SNE34_05645</name>
</gene>
<feature type="domain" description="Histidine kinase" evidence="6">
    <location>
        <begin position="96"/>
        <end position="314"/>
    </location>
</feature>
<keyword evidence="7" id="KW-0808">Transferase</keyword>
<dbReference type="PRINTS" id="PR00344">
    <property type="entry name" value="BCTRLSENSOR"/>
</dbReference>
<evidence type="ECO:0000313" key="8">
    <source>
        <dbReference type="Proteomes" id="UP001355056"/>
    </source>
</evidence>
<dbReference type="EC" id="2.7.13.3" evidence="2"/>
<evidence type="ECO:0000259" key="6">
    <source>
        <dbReference type="PROSITE" id="PS50109"/>
    </source>
</evidence>
<dbReference type="GO" id="GO:0016301">
    <property type="term" value="F:kinase activity"/>
    <property type="evidence" value="ECO:0007669"/>
    <property type="project" value="UniProtKB-KW"/>
</dbReference>
<keyword evidence="3" id="KW-0597">Phosphoprotein</keyword>
<evidence type="ECO:0000256" key="4">
    <source>
        <dbReference type="SAM" id="Coils"/>
    </source>
</evidence>
<reference evidence="7 8" key="1">
    <citation type="journal article" date="2016" name="Int. J. Syst. Evol. Microbiol.">
        <title>Lysobacter erysipheiresistens sp. nov., an antagonist of powdery mildew, isolated from tobacco-cultivated soil.</title>
        <authorList>
            <person name="Xie B."/>
            <person name="Li T."/>
            <person name="Lin X."/>
            <person name="Wang C.J."/>
            <person name="Chen Y.J."/>
            <person name="Liu W.J."/>
            <person name="Zhao Z.W."/>
        </authorList>
    </citation>
    <scope>NUCLEOTIDE SEQUENCE [LARGE SCALE GENOMIC DNA]</scope>
    <source>
        <strain evidence="7 8">RS-LYSO-3</strain>
    </source>
</reference>
<dbReference type="Proteomes" id="UP001355056">
    <property type="component" value="Unassembled WGS sequence"/>
</dbReference>
<dbReference type="SUPFAM" id="SSF55874">
    <property type="entry name" value="ATPase domain of HSP90 chaperone/DNA topoisomerase II/histidine kinase"/>
    <property type="match status" value="1"/>
</dbReference>
<sequence length="317" mass="34007">MNTARDRKTGTPAKAERELARLQAQIELARAELTRLHRAVSAATGHPDPAREAGHELRHAQQQEANEHLIRAALGARESQATAEDAQRQQAEFLAVMAHELRNPLAPISNAAALLGMLPAEELLPRLQAVIERQVAHISRLVEDLLDVSRASTGKLRLERRRVDLIDIIDEAVDGSRPARKTRGQQLEVHKPASALEVYGDPIRLTQILSNLLDNASKYTPVGGGIELSVMIMANDTVAITVSDNGIGITAEALPRVFEPFVQAPHAIDFNGVGLGIGLTVVRELVEAHGGTVSVTSAGSGLGSQFVVTLPLDKASP</sequence>
<feature type="region of interest" description="Disordered" evidence="5">
    <location>
        <begin position="39"/>
        <end position="63"/>
    </location>
</feature>
<dbReference type="SUPFAM" id="SSF47384">
    <property type="entry name" value="Homodimeric domain of signal transducing histidine kinase"/>
    <property type="match status" value="1"/>
</dbReference>
<dbReference type="PANTHER" id="PTHR43547">
    <property type="entry name" value="TWO-COMPONENT HISTIDINE KINASE"/>
    <property type="match status" value="1"/>
</dbReference>
<comment type="caution">
    <text evidence="7">The sequence shown here is derived from an EMBL/GenBank/DDBJ whole genome shotgun (WGS) entry which is preliminary data.</text>
</comment>
<proteinExistence type="predicted"/>
<feature type="coiled-coil region" evidence="4">
    <location>
        <begin position="12"/>
        <end position="39"/>
    </location>
</feature>
<dbReference type="InterPro" id="IPR003661">
    <property type="entry name" value="HisK_dim/P_dom"/>
</dbReference>
<keyword evidence="8" id="KW-1185">Reference proteome</keyword>
<dbReference type="Pfam" id="PF00512">
    <property type="entry name" value="HisKA"/>
    <property type="match status" value="1"/>
</dbReference>
<dbReference type="Gene3D" id="3.30.565.10">
    <property type="entry name" value="Histidine kinase-like ATPase, C-terminal domain"/>
    <property type="match status" value="1"/>
</dbReference>
<dbReference type="InterPro" id="IPR036890">
    <property type="entry name" value="HATPase_C_sf"/>
</dbReference>
<protein>
    <recommendedName>
        <fullName evidence="2">histidine kinase</fullName>
        <ecNumber evidence="2">2.7.13.3</ecNumber>
    </recommendedName>
</protein>
<comment type="catalytic activity">
    <reaction evidence="1">
        <text>ATP + protein L-histidine = ADP + protein N-phospho-L-histidine.</text>
        <dbReference type="EC" id="2.7.13.3"/>
    </reaction>
</comment>
<evidence type="ECO:0000256" key="2">
    <source>
        <dbReference type="ARBA" id="ARBA00012438"/>
    </source>
</evidence>
<dbReference type="Pfam" id="PF02518">
    <property type="entry name" value="HATPase_c"/>
    <property type="match status" value="1"/>
</dbReference>
<dbReference type="SMART" id="SM00388">
    <property type="entry name" value="HisKA"/>
    <property type="match status" value="1"/>
</dbReference>
<dbReference type="PANTHER" id="PTHR43547:SF2">
    <property type="entry name" value="HYBRID SIGNAL TRANSDUCTION HISTIDINE KINASE C"/>
    <property type="match status" value="1"/>
</dbReference>
<dbReference type="CDD" id="cd00082">
    <property type="entry name" value="HisKA"/>
    <property type="match status" value="1"/>
</dbReference>
<dbReference type="InterPro" id="IPR036097">
    <property type="entry name" value="HisK_dim/P_sf"/>
</dbReference>
<organism evidence="7 8">
    <name type="scientific">Novilysobacter erysipheiresistens</name>
    <dbReference type="NCBI Taxonomy" id="1749332"/>
    <lineage>
        <taxon>Bacteria</taxon>
        <taxon>Pseudomonadati</taxon>
        <taxon>Pseudomonadota</taxon>
        <taxon>Gammaproteobacteria</taxon>
        <taxon>Lysobacterales</taxon>
        <taxon>Lysobacteraceae</taxon>
        <taxon>Novilysobacter</taxon>
    </lineage>
</organism>
<feature type="compositionally biased region" description="Basic and acidic residues" evidence="5">
    <location>
        <begin position="48"/>
        <end position="63"/>
    </location>
</feature>
<evidence type="ECO:0000256" key="3">
    <source>
        <dbReference type="ARBA" id="ARBA00022553"/>
    </source>
</evidence>
<evidence type="ECO:0000313" key="7">
    <source>
        <dbReference type="EMBL" id="MEG3183488.1"/>
    </source>
</evidence>
<dbReference type="RefSeq" id="WP_332615487.1">
    <property type="nucleotide sequence ID" value="NZ_JAXGFP010000002.1"/>
</dbReference>
<dbReference type="SMART" id="SM00387">
    <property type="entry name" value="HATPase_c"/>
    <property type="match status" value="1"/>
</dbReference>
<accession>A0ABU7YX01</accession>
<dbReference type="InterPro" id="IPR004358">
    <property type="entry name" value="Sig_transdc_His_kin-like_C"/>
</dbReference>
<evidence type="ECO:0000256" key="5">
    <source>
        <dbReference type="SAM" id="MobiDB-lite"/>
    </source>
</evidence>
<keyword evidence="7" id="KW-0418">Kinase</keyword>
<dbReference type="Gene3D" id="1.10.287.130">
    <property type="match status" value="1"/>
</dbReference>
<dbReference type="PROSITE" id="PS50109">
    <property type="entry name" value="HIS_KIN"/>
    <property type="match status" value="1"/>
</dbReference>
<dbReference type="InterPro" id="IPR003594">
    <property type="entry name" value="HATPase_dom"/>
</dbReference>
<dbReference type="EMBL" id="JAXGFP010000002">
    <property type="protein sequence ID" value="MEG3183488.1"/>
    <property type="molecule type" value="Genomic_DNA"/>
</dbReference>
<name>A0ABU7YX01_9GAMM</name>
<evidence type="ECO:0000256" key="1">
    <source>
        <dbReference type="ARBA" id="ARBA00000085"/>
    </source>
</evidence>
<dbReference type="InterPro" id="IPR005467">
    <property type="entry name" value="His_kinase_dom"/>
</dbReference>
<keyword evidence="4" id="KW-0175">Coiled coil</keyword>